<protein>
    <recommendedName>
        <fullName evidence="2">F-box domain-containing protein</fullName>
    </recommendedName>
</protein>
<evidence type="ECO:0000259" key="2">
    <source>
        <dbReference type="Pfam" id="PF12937"/>
    </source>
</evidence>
<dbReference type="Gene3D" id="1.20.1280.50">
    <property type="match status" value="1"/>
</dbReference>
<name>A0A1V6RGH8_9EURO</name>
<dbReference type="AlphaFoldDB" id="A0A1V6RGH8"/>
<dbReference type="Proteomes" id="UP000191518">
    <property type="component" value="Unassembled WGS sequence"/>
</dbReference>
<evidence type="ECO:0000313" key="4">
    <source>
        <dbReference type="Proteomes" id="UP000191518"/>
    </source>
</evidence>
<accession>A0A1V6RGH8</accession>
<dbReference type="OrthoDB" id="1689567at2759"/>
<evidence type="ECO:0000256" key="1">
    <source>
        <dbReference type="SAM" id="MobiDB-lite"/>
    </source>
</evidence>
<feature type="compositionally biased region" description="Polar residues" evidence="1">
    <location>
        <begin position="1"/>
        <end position="21"/>
    </location>
</feature>
<reference evidence="4" key="1">
    <citation type="journal article" date="2017" name="Nat. Microbiol.">
        <title>Global analysis of biosynthetic gene clusters reveals vast potential of secondary metabolite production in Penicillium species.</title>
        <authorList>
            <person name="Nielsen J.C."/>
            <person name="Grijseels S."/>
            <person name="Prigent S."/>
            <person name="Ji B."/>
            <person name="Dainat J."/>
            <person name="Nielsen K.F."/>
            <person name="Frisvad J.C."/>
            <person name="Workman M."/>
            <person name="Nielsen J."/>
        </authorList>
    </citation>
    <scope>NUCLEOTIDE SEQUENCE [LARGE SCALE GENOMIC DNA]</scope>
    <source>
        <strain evidence="4">IBT 29486</strain>
    </source>
</reference>
<keyword evidence="4" id="KW-1185">Reference proteome</keyword>
<proteinExistence type="predicted"/>
<dbReference type="InterPro" id="IPR036047">
    <property type="entry name" value="F-box-like_dom_sf"/>
</dbReference>
<feature type="region of interest" description="Disordered" evidence="1">
    <location>
        <begin position="494"/>
        <end position="517"/>
    </location>
</feature>
<dbReference type="EMBL" id="MDYP01000050">
    <property type="protein sequence ID" value="OQE00549.1"/>
    <property type="molecule type" value="Genomic_DNA"/>
</dbReference>
<gene>
    <name evidence="3" type="ORF">PENVUL_c050G09833</name>
</gene>
<organism evidence="3 4">
    <name type="scientific">Penicillium vulpinum</name>
    <dbReference type="NCBI Taxonomy" id="29845"/>
    <lineage>
        <taxon>Eukaryota</taxon>
        <taxon>Fungi</taxon>
        <taxon>Dikarya</taxon>
        <taxon>Ascomycota</taxon>
        <taxon>Pezizomycotina</taxon>
        <taxon>Eurotiomycetes</taxon>
        <taxon>Eurotiomycetidae</taxon>
        <taxon>Eurotiales</taxon>
        <taxon>Aspergillaceae</taxon>
        <taxon>Penicillium</taxon>
    </lineage>
</organism>
<feature type="region of interest" description="Disordered" evidence="1">
    <location>
        <begin position="1"/>
        <end position="30"/>
    </location>
</feature>
<dbReference type="InterPro" id="IPR001810">
    <property type="entry name" value="F-box_dom"/>
</dbReference>
<comment type="caution">
    <text evidence="3">The sequence shown here is derived from an EMBL/GenBank/DDBJ whole genome shotgun (WGS) entry which is preliminary data.</text>
</comment>
<dbReference type="Pfam" id="PF12937">
    <property type="entry name" value="F-box-like"/>
    <property type="match status" value="1"/>
</dbReference>
<sequence>MPALRSSSQDYACHMSTSASTKHTKRSSTRLMPSILNKSVAGYMSKAQPLSKYNLATSSSSPAANIVPAEILLEIFSMLTPRDFDNARRTCSQWMRTSLNHKLLENMLKRAGWWDAWLQDRQTPRISRLDESEAWRMSRRFATECLLSGRRMNVGKPGFSTTTVVDFSSLSDSASRKSRGTRLRPVLAEGKGSGVSTFSISSCSNYLLVTSGCIIFIYSLLGRRSRPTSAKDFGDADLALVSRISCPFDIISAAIDTSKPQFTIAALLCNRVGMICNLDMACAKDSATKGSHSNRIMATSSRHFFYNVCTADNPPRTVALCPGQPVIAFGCAAGMEIHSVNETKRNEQRRYFTLPQPSETLHFLPSSPETPSELRLISSLSGPGFHECKCPPSPSPSSLSSESSPKIESKTSQFHFLADIQSFNRRRIPHAPSRSFVRATHCHHYRAVPINDGFHIMFIEPRTSLLCIGTDAPIGGPTSLARAFVCIPPPFSNTHRQIKTPPPSPSLSNKTPTPTDIPVPTTFTAGSDLRWGLRVVAAYGDRLVLYSIPLDVFNVIRKERKRQGDGVMGDGDLALDWYVDSERSRKRCESLVQNQNGEWEFLLSVSYQPTAMMWPFKIYGKEIGSVKGTVELALQSSEGGVRVWAFGEDGKGTVLDVDTGNAPTRSLGVGSDGGLEDLGIVQRAGLGSRKRKFEEMRTGFVGRYGAGRYSAGVDGIKPCAAGVHGIHQDPSIRRSSFAACIIDFKIPLY</sequence>
<evidence type="ECO:0000313" key="3">
    <source>
        <dbReference type="EMBL" id="OQE00549.1"/>
    </source>
</evidence>
<feature type="domain" description="F-box" evidence="2">
    <location>
        <begin position="67"/>
        <end position="101"/>
    </location>
</feature>
<dbReference type="SUPFAM" id="SSF81383">
    <property type="entry name" value="F-box domain"/>
    <property type="match status" value="1"/>
</dbReference>